<feature type="compositionally biased region" description="Polar residues" evidence="1">
    <location>
        <begin position="325"/>
        <end position="336"/>
    </location>
</feature>
<gene>
    <name evidence="2" type="ORF">GMOD_00004626</name>
</gene>
<feature type="compositionally biased region" description="Polar residues" evidence="1">
    <location>
        <begin position="267"/>
        <end position="279"/>
    </location>
</feature>
<feature type="region of interest" description="Disordered" evidence="1">
    <location>
        <begin position="312"/>
        <end position="393"/>
    </location>
</feature>
<proteinExistence type="predicted"/>
<dbReference type="Proteomes" id="UP000265663">
    <property type="component" value="Unassembled WGS sequence"/>
</dbReference>
<feature type="compositionally biased region" description="Polar residues" evidence="1">
    <location>
        <begin position="1"/>
        <end position="10"/>
    </location>
</feature>
<accession>A0A3M7MHK1</accession>
<evidence type="ECO:0000313" key="3">
    <source>
        <dbReference type="Proteomes" id="UP000265663"/>
    </source>
</evidence>
<organism evidence="2 3">
    <name type="scientific">Pyrenophora seminiperda CCB06</name>
    <dbReference type="NCBI Taxonomy" id="1302712"/>
    <lineage>
        <taxon>Eukaryota</taxon>
        <taxon>Fungi</taxon>
        <taxon>Dikarya</taxon>
        <taxon>Ascomycota</taxon>
        <taxon>Pezizomycotina</taxon>
        <taxon>Dothideomycetes</taxon>
        <taxon>Pleosporomycetidae</taxon>
        <taxon>Pleosporales</taxon>
        <taxon>Pleosporineae</taxon>
        <taxon>Pleosporaceae</taxon>
        <taxon>Pyrenophora</taxon>
    </lineage>
</organism>
<dbReference type="EMBL" id="KE747843">
    <property type="protein sequence ID" value="RMZ73829.1"/>
    <property type="molecule type" value="Genomic_DNA"/>
</dbReference>
<evidence type="ECO:0000313" key="2">
    <source>
        <dbReference type="EMBL" id="RMZ73829.1"/>
    </source>
</evidence>
<evidence type="ECO:0000256" key="1">
    <source>
        <dbReference type="SAM" id="MobiDB-lite"/>
    </source>
</evidence>
<feature type="region of interest" description="Disordered" evidence="1">
    <location>
        <begin position="553"/>
        <end position="583"/>
    </location>
</feature>
<dbReference type="AlphaFoldDB" id="A0A3M7MHK1"/>
<protein>
    <submittedName>
        <fullName evidence="2">Uncharacterized protein</fullName>
    </submittedName>
</protein>
<dbReference type="OrthoDB" id="3692863at2759"/>
<feature type="region of interest" description="Disordered" evidence="1">
    <location>
        <begin position="1"/>
        <end position="20"/>
    </location>
</feature>
<feature type="compositionally biased region" description="Pro residues" evidence="1">
    <location>
        <begin position="560"/>
        <end position="581"/>
    </location>
</feature>
<name>A0A3M7MHK1_9PLEO</name>
<reference evidence="2 3" key="1">
    <citation type="journal article" date="2014" name="PLoS ONE">
        <title>De novo Genome Assembly of the Fungal Plant Pathogen Pyrenophora semeniperda.</title>
        <authorList>
            <person name="Soliai M.M."/>
            <person name="Meyer S.E."/>
            <person name="Udall J.A."/>
            <person name="Elzinga D.E."/>
            <person name="Hermansen R.A."/>
            <person name="Bodily P.M."/>
            <person name="Hart A.A."/>
            <person name="Coleman C.E."/>
        </authorList>
    </citation>
    <scope>NUCLEOTIDE SEQUENCE [LARGE SCALE GENOMIC DNA]</scope>
    <source>
        <strain evidence="2 3">CCB06</strain>
        <tissue evidence="2">Mycelium</tissue>
    </source>
</reference>
<feature type="region of interest" description="Disordered" evidence="1">
    <location>
        <begin position="243"/>
        <end position="282"/>
    </location>
</feature>
<feature type="compositionally biased region" description="Low complexity" evidence="1">
    <location>
        <begin position="352"/>
        <end position="370"/>
    </location>
</feature>
<sequence>MSSPTIIQHPSKSDESSQLGPVFTLLPTNGSYAPMTTSAISPPFPKTSISSKTGIGSFTTRTSNGTHPIASSTLRTSVTGSPTLQTLTSLSTFQTRTRTQSSSLSTPTGPILNNVTVVTTTIVPVAATPPLSPSQTAGVALGSTAGVLLAIVAALFLVRRYHAMHAAKRASEYNPVMTTKRGTGGTPNRRAGLISFAAKGKSRESSKAYPEEAYLYDPSLGANSGRNSADVEASMSHGADGLLARRIGPLPPAPHTSFEDGHGPSIPNAQHNDLGSSLKSSEDPYLKWRSSAAIGTSKDQASALVAAITDYGAGPQKPLPPIPDTPSTYSSNNHVSPSPRLSPLVNNDCGSRHSYTRSSSRSSVSSQRSLRPLRIATSPNPASNDYPPLSPYERVSRQSLGSIIETSTHEPCMNSRESDLPLRVLGTETSDSVTVYAPIPAAQKQPRKRPALTTVFSQDSCTVAPLSIAKCVKAQTTPAKLRSRGSILFPAASNDSPYYSSLIQDLPSSPAYRDQPTTNPPVYYSLFPKPPSYLKPPQNKGWEDIKHNSNRSSIAASLPPHKPQQCAPPPHTTPSSSPPAPLKERSFLPLRRKTPLMDSYSQSSLSSHNPYAKFACKTGFEGPRMSLFAKVNSMREEDRGGLRGKMGDGDGKMNF</sequence>
<keyword evidence="3" id="KW-1185">Reference proteome</keyword>